<feature type="transmembrane region" description="Helical" evidence="1">
    <location>
        <begin position="36"/>
        <end position="54"/>
    </location>
</feature>
<evidence type="ECO:0008006" key="4">
    <source>
        <dbReference type="Google" id="ProtNLM"/>
    </source>
</evidence>
<gene>
    <name evidence="2" type="ORF">LIPSTDRAFT_58761</name>
</gene>
<keyword evidence="3" id="KW-1185">Reference proteome</keyword>
<keyword evidence="1" id="KW-1133">Transmembrane helix</keyword>
<proteinExistence type="predicted"/>
<feature type="transmembrane region" description="Helical" evidence="1">
    <location>
        <begin position="223"/>
        <end position="240"/>
    </location>
</feature>
<dbReference type="Proteomes" id="UP000094385">
    <property type="component" value="Unassembled WGS sequence"/>
</dbReference>
<feature type="transmembrane region" description="Helical" evidence="1">
    <location>
        <begin position="61"/>
        <end position="79"/>
    </location>
</feature>
<sequence>MNSIQSFPVGNGDDHERRAVGRRSVLLARRWKEEVIISHADMVFIICYFITGLVDSSAFNAWSCFAIMQTGNTIFLGLGASNQPEGNPYGWLKSLITVCFFLTGSFIFSQLSRRIGIRQRRVLTISFFVQGICILISAALIQRDIVPHPSTTGSGSVLGGRLFLELIPLFLLAFQGGGQMAASRGMGFNELPTTVLTSVYYDLASDPRLAAWPSENVKRNRRIGGVVALLIGAIAGGWIFKSKDGLATALWIGAGLKLAIAISWCFWKAERDEKNNLN</sequence>
<feature type="transmembrane region" description="Helical" evidence="1">
    <location>
        <begin position="153"/>
        <end position="174"/>
    </location>
</feature>
<dbReference type="EMBL" id="KV454303">
    <property type="protein sequence ID" value="ODQ69444.1"/>
    <property type="molecule type" value="Genomic_DNA"/>
</dbReference>
<dbReference type="OrthoDB" id="5288586at2759"/>
<feature type="transmembrane region" description="Helical" evidence="1">
    <location>
        <begin position="121"/>
        <end position="141"/>
    </location>
</feature>
<dbReference type="PANTHER" id="PTHR37488">
    <property type="entry name" value="DUF1275 DOMAIN-CONTAINING PROTEIN"/>
    <property type="match status" value="1"/>
</dbReference>
<evidence type="ECO:0000313" key="3">
    <source>
        <dbReference type="Proteomes" id="UP000094385"/>
    </source>
</evidence>
<evidence type="ECO:0000256" key="1">
    <source>
        <dbReference type="SAM" id="Phobius"/>
    </source>
</evidence>
<evidence type="ECO:0000313" key="2">
    <source>
        <dbReference type="EMBL" id="ODQ69444.1"/>
    </source>
</evidence>
<feature type="transmembrane region" description="Helical" evidence="1">
    <location>
        <begin position="246"/>
        <end position="267"/>
    </location>
</feature>
<protein>
    <recommendedName>
        <fullName evidence="4">DUF1275 domain protein</fullName>
    </recommendedName>
</protein>
<dbReference type="Pfam" id="PF06912">
    <property type="entry name" value="DUF1275"/>
    <property type="match status" value="1"/>
</dbReference>
<dbReference type="InterPro" id="IPR036259">
    <property type="entry name" value="MFS_trans_sf"/>
</dbReference>
<dbReference type="AlphaFoldDB" id="A0A1E3PVX2"/>
<dbReference type="SUPFAM" id="SSF103473">
    <property type="entry name" value="MFS general substrate transporter"/>
    <property type="match status" value="1"/>
</dbReference>
<dbReference type="PANTHER" id="PTHR37488:SF8">
    <property type="entry name" value="DUF1275 DOMAIN PROTEIN (AFU_ORTHOLOGUE AFUA_5G13060)"/>
    <property type="match status" value="1"/>
</dbReference>
<keyword evidence="1" id="KW-0472">Membrane</keyword>
<dbReference type="InterPro" id="IPR010699">
    <property type="entry name" value="DUF1275"/>
</dbReference>
<name>A0A1E3PVX2_LIPST</name>
<accession>A0A1E3PVX2</accession>
<reference evidence="2 3" key="1">
    <citation type="journal article" date="2016" name="Proc. Natl. Acad. Sci. U.S.A.">
        <title>Comparative genomics of biotechnologically important yeasts.</title>
        <authorList>
            <person name="Riley R."/>
            <person name="Haridas S."/>
            <person name="Wolfe K.H."/>
            <person name="Lopes M.R."/>
            <person name="Hittinger C.T."/>
            <person name="Goeker M."/>
            <person name="Salamov A.A."/>
            <person name="Wisecaver J.H."/>
            <person name="Long T.M."/>
            <person name="Calvey C.H."/>
            <person name="Aerts A.L."/>
            <person name="Barry K.W."/>
            <person name="Choi C."/>
            <person name="Clum A."/>
            <person name="Coughlan A.Y."/>
            <person name="Deshpande S."/>
            <person name="Douglass A.P."/>
            <person name="Hanson S.J."/>
            <person name="Klenk H.-P."/>
            <person name="LaButti K.M."/>
            <person name="Lapidus A."/>
            <person name="Lindquist E.A."/>
            <person name="Lipzen A.M."/>
            <person name="Meier-Kolthoff J.P."/>
            <person name="Ohm R.A."/>
            <person name="Otillar R.P."/>
            <person name="Pangilinan J.L."/>
            <person name="Peng Y."/>
            <person name="Rokas A."/>
            <person name="Rosa C.A."/>
            <person name="Scheuner C."/>
            <person name="Sibirny A.A."/>
            <person name="Slot J.C."/>
            <person name="Stielow J.B."/>
            <person name="Sun H."/>
            <person name="Kurtzman C.P."/>
            <person name="Blackwell M."/>
            <person name="Grigoriev I.V."/>
            <person name="Jeffries T.W."/>
        </authorList>
    </citation>
    <scope>NUCLEOTIDE SEQUENCE [LARGE SCALE GENOMIC DNA]</scope>
    <source>
        <strain evidence="2 3">NRRL Y-11557</strain>
    </source>
</reference>
<organism evidence="2 3">
    <name type="scientific">Lipomyces starkeyi NRRL Y-11557</name>
    <dbReference type="NCBI Taxonomy" id="675824"/>
    <lineage>
        <taxon>Eukaryota</taxon>
        <taxon>Fungi</taxon>
        <taxon>Dikarya</taxon>
        <taxon>Ascomycota</taxon>
        <taxon>Saccharomycotina</taxon>
        <taxon>Lipomycetes</taxon>
        <taxon>Lipomycetales</taxon>
        <taxon>Lipomycetaceae</taxon>
        <taxon>Lipomyces</taxon>
    </lineage>
</organism>
<feature type="transmembrane region" description="Helical" evidence="1">
    <location>
        <begin position="91"/>
        <end position="109"/>
    </location>
</feature>
<keyword evidence="1" id="KW-0812">Transmembrane</keyword>